<feature type="region of interest" description="Disordered" evidence="1">
    <location>
        <begin position="149"/>
        <end position="187"/>
    </location>
</feature>
<dbReference type="EMBL" id="JAICCE010000013">
    <property type="protein sequence ID" value="KAG9269649.1"/>
    <property type="molecule type" value="Genomic_DNA"/>
</dbReference>
<dbReference type="Proteomes" id="UP000752171">
    <property type="component" value="Unassembled WGS sequence"/>
</dbReference>
<feature type="compositionally biased region" description="Basic and acidic residues" evidence="1">
    <location>
        <begin position="150"/>
        <end position="162"/>
    </location>
</feature>
<gene>
    <name evidence="2" type="ORF">AMEX_G16703</name>
</gene>
<evidence type="ECO:0000313" key="3">
    <source>
        <dbReference type="Proteomes" id="UP000752171"/>
    </source>
</evidence>
<sequence length="245" mass="26510">MDWWWFLPLEAESGAPGGSPPHTPSLSVDWDLDLSSDDCSVLSSLGEGPDSWVELTACVTQRIEEFLATSHPGSPAPSPTPASHLAPILQLPSAMEPPSPPHPRPVRGVIVQVAEAVPSHRLDSSGPEPEIRPESAAQVVADLDLDVEEDGCRQDGDGEKEPSSSLQEAPMADLPSPPTNTQGKSHHTTTINSMFSCFRSRHRVGVLVGEADHLHSPAIHNPKPAAKRGWLQRFLRFFRRTGRKG</sequence>
<dbReference type="AlphaFoldDB" id="A0A8T2LDY3"/>
<protein>
    <submittedName>
        <fullName evidence="2">Uncharacterized protein</fullName>
    </submittedName>
</protein>
<proteinExistence type="predicted"/>
<comment type="caution">
    <text evidence="2">The sequence shown here is derived from an EMBL/GenBank/DDBJ whole genome shotgun (WGS) entry which is preliminary data.</text>
</comment>
<reference evidence="2 3" key="1">
    <citation type="submission" date="2021-07" db="EMBL/GenBank/DDBJ databases">
        <authorList>
            <person name="Imarazene B."/>
            <person name="Zahm M."/>
            <person name="Klopp C."/>
            <person name="Cabau C."/>
            <person name="Beille S."/>
            <person name="Jouanno E."/>
            <person name="Castinel A."/>
            <person name="Lluch J."/>
            <person name="Gil L."/>
            <person name="Kuchtly C."/>
            <person name="Lopez Roques C."/>
            <person name="Donnadieu C."/>
            <person name="Parrinello H."/>
            <person name="Journot L."/>
            <person name="Du K."/>
            <person name="Schartl M."/>
            <person name="Retaux S."/>
            <person name="Guiguen Y."/>
        </authorList>
    </citation>
    <scope>NUCLEOTIDE SEQUENCE [LARGE SCALE GENOMIC DNA]</scope>
    <source>
        <strain evidence="2">Pach_M1</strain>
        <tissue evidence="2">Testis</tissue>
    </source>
</reference>
<accession>A0A8T2LDY3</accession>
<name>A0A8T2LDY3_ASTMX</name>
<evidence type="ECO:0000313" key="2">
    <source>
        <dbReference type="EMBL" id="KAG9269649.1"/>
    </source>
</evidence>
<organism evidence="2 3">
    <name type="scientific">Astyanax mexicanus</name>
    <name type="common">Blind cave fish</name>
    <name type="synonym">Astyanax fasciatus mexicanus</name>
    <dbReference type="NCBI Taxonomy" id="7994"/>
    <lineage>
        <taxon>Eukaryota</taxon>
        <taxon>Metazoa</taxon>
        <taxon>Chordata</taxon>
        <taxon>Craniata</taxon>
        <taxon>Vertebrata</taxon>
        <taxon>Euteleostomi</taxon>
        <taxon>Actinopterygii</taxon>
        <taxon>Neopterygii</taxon>
        <taxon>Teleostei</taxon>
        <taxon>Ostariophysi</taxon>
        <taxon>Characiformes</taxon>
        <taxon>Characoidei</taxon>
        <taxon>Acestrorhamphidae</taxon>
        <taxon>Acestrorhamphinae</taxon>
        <taxon>Astyanax</taxon>
    </lineage>
</organism>
<evidence type="ECO:0000256" key="1">
    <source>
        <dbReference type="SAM" id="MobiDB-lite"/>
    </source>
</evidence>